<dbReference type="AlphaFoldDB" id="A0A9W6B8R3"/>
<feature type="region of interest" description="Disordered" evidence="1">
    <location>
        <begin position="1"/>
        <end position="27"/>
    </location>
</feature>
<keyword evidence="3" id="KW-1185">Reference proteome</keyword>
<accession>A0A9W6B8R3</accession>
<evidence type="ECO:0000256" key="1">
    <source>
        <dbReference type="SAM" id="MobiDB-lite"/>
    </source>
</evidence>
<proteinExistence type="predicted"/>
<sequence>MSRGTCGRELGPTRGSRHCGSVAAGTAASDTGWNWGVRWKRPDDGCGWMPGLLSRAAAPAHGAPPAVSRCGGRTGHHEVVRSGRDAPLGVFVRVCGEGEEGILTDRREAVNGEYVCFGGGPHFNTTGIELPSLTAGIGAYPELPSSAPFQPPRPASRYGGGWMGLAKAIWAPPPPPPAPPSSSGAAA</sequence>
<gene>
    <name evidence="2" type="primary">PLEST000639</name>
    <name evidence="2" type="ORF">PLESTB_000024600</name>
</gene>
<reference evidence="2 3" key="1">
    <citation type="journal article" date="2023" name="Commun. Biol.">
        <title>Reorganization of the ancestral sex-determining regions during the evolution of trioecy in Pleodorina starrii.</title>
        <authorList>
            <person name="Takahashi K."/>
            <person name="Suzuki S."/>
            <person name="Kawai-Toyooka H."/>
            <person name="Yamamoto K."/>
            <person name="Hamaji T."/>
            <person name="Ootsuki R."/>
            <person name="Yamaguchi H."/>
            <person name="Kawachi M."/>
            <person name="Higashiyama T."/>
            <person name="Nozaki H."/>
        </authorList>
    </citation>
    <scope>NUCLEOTIDE SEQUENCE [LARGE SCALE GENOMIC DNA]</scope>
    <source>
        <strain evidence="2 3">NIES-4479</strain>
    </source>
</reference>
<organism evidence="2 3">
    <name type="scientific">Pleodorina starrii</name>
    <dbReference type="NCBI Taxonomy" id="330485"/>
    <lineage>
        <taxon>Eukaryota</taxon>
        <taxon>Viridiplantae</taxon>
        <taxon>Chlorophyta</taxon>
        <taxon>core chlorophytes</taxon>
        <taxon>Chlorophyceae</taxon>
        <taxon>CS clade</taxon>
        <taxon>Chlamydomonadales</taxon>
        <taxon>Volvocaceae</taxon>
        <taxon>Pleodorina</taxon>
    </lineage>
</organism>
<comment type="caution">
    <text evidence="2">The sequence shown here is derived from an EMBL/GenBank/DDBJ whole genome shotgun (WGS) entry which is preliminary data.</text>
</comment>
<dbReference type="Proteomes" id="UP001165080">
    <property type="component" value="Unassembled WGS sequence"/>
</dbReference>
<protein>
    <submittedName>
        <fullName evidence="2">Uncharacterized protein</fullName>
    </submittedName>
</protein>
<dbReference type="EMBL" id="BRXU01000001">
    <property type="protein sequence ID" value="GLC47777.1"/>
    <property type="molecule type" value="Genomic_DNA"/>
</dbReference>
<evidence type="ECO:0000313" key="3">
    <source>
        <dbReference type="Proteomes" id="UP001165080"/>
    </source>
</evidence>
<evidence type="ECO:0000313" key="2">
    <source>
        <dbReference type="EMBL" id="GLC47777.1"/>
    </source>
</evidence>
<name>A0A9W6B8R3_9CHLO</name>